<feature type="compositionally biased region" description="Polar residues" evidence="3">
    <location>
        <begin position="801"/>
        <end position="818"/>
    </location>
</feature>
<dbReference type="GO" id="GO:0008270">
    <property type="term" value="F:zinc ion binding"/>
    <property type="evidence" value="ECO:0007669"/>
    <property type="project" value="UniProtKB-KW"/>
</dbReference>
<dbReference type="Proteomes" id="UP000655225">
    <property type="component" value="Unassembled WGS sequence"/>
</dbReference>
<evidence type="ECO:0000256" key="1">
    <source>
        <dbReference type="ARBA" id="ARBA00022664"/>
    </source>
</evidence>
<dbReference type="AlphaFoldDB" id="A0A834YTP0"/>
<dbReference type="InterPro" id="IPR006569">
    <property type="entry name" value="CID_dom"/>
</dbReference>
<sequence length="1138" mass="122992">MGMESTRRSIDRSREPGLKKLRLAEEPERDRNSNGDRSFPQRVSAGSGTGPGPGPGPLLSRFEKSNKRERDSDRDGSVRGGFQQQQQYQELVSQYKTALAELIFNSKPIITNLTIIAGENLHAAKGIAATVCANIIEVPSEQKLPSLYLLDSIVKNIGRDYIKYFAARLPEVFCKAYGQVDSSIRPGMRHLFGTWKGVFPPATLQMIEKELGFPPAVNGSSSGTTASKPDSQSQRPPHSIHVNPKYLEARQLLQQSKRAKGIVNDNAATVVTSADDAERPDRTSSIGSGRPWTDPPVKMHNTQRPQREALGEPDHEKSRGAGYGIYEYGSDLLRHSDLGTGRASNRVTEQGLDKPLYRAGSNVTEVIAGQRNGFDIQHGVPNHRAPKSARVLDHLQPTQTIANRSSRGMSRNWKNSEEEEYMWDDMNSGLTDHGAPDSSRRDSWTPDDAEKPEDENPLPQPQSEHDIGSRVNRETLTESLSMAQIGQTAFRDRTPPVWPLQEPYLVDGLNRTSIGSIVSSHSEGYPTSLSGLSTSTDSSLARMGLRPQIEPSFSGAETFGYLTNAISGSTGNFGQRHQSSGPASPSGQSSMHQRPYSPSSSALHPHQQSNSFTEQDHHQPALKTSQRAGQLNRPSHIQITKDSFLTLPQNHIQPATLRNMQSNQSLPPQNLQSSSLLMPLTQLKHHMPFSKQLQPEPTNSQPSSQPQKPLPQSTFLKTPLTKGYHPASGHSNNPAADIPGQSSTSSLLAAIMKSGLLSSNSVSGSLPSLSFQDSGASLSQSNIQPPLPSGPPPTQLTTSSASVLSMPSHGSTSASTTDPQKKALRPPLPPGPPPPSSHVGSTSSQTLNVASAVPNPLSSLLSSLVAKGLISASTTESQTLTPPQGTTRLQNQGSGSATPSSMPVASSPVSSTIVPSSSGNELPLSESEAKSSTSLSLATTTETNDLIGIEFKPDIIRVSHPPVISGLFDNFPHQCSICGLRLKLQERLDRHLEWHAAKKAERISFNGVSRRWYANLGDWVAGSMGLPSRSTSTASIEESVNSSEKSEPMVPADESQSVCTLCGDLFEDFYSHERDEWMFKGAVYMTFSSGEGEGGTTDESAVHGPIVHAKCISQSSVYDMGLAEQVEVVTHLFFKEDM</sequence>
<dbReference type="Pfam" id="PF04818">
    <property type="entry name" value="CID"/>
    <property type="match status" value="1"/>
</dbReference>
<feature type="compositionally biased region" description="Basic and acidic residues" evidence="3">
    <location>
        <begin position="305"/>
        <end position="319"/>
    </location>
</feature>
<dbReference type="EMBL" id="JABCRI010000013">
    <property type="protein sequence ID" value="KAF8395339.1"/>
    <property type="molecule type" value="Genomic_DNA"/>
</dbReference>
<feature type="compositionally biased region" description="Low complexity" evidence="3">
    <location>
        <begin position="896"/>
        <end position="937"/>
    </location>
</feature>
<dbReference type="GO" id="GO:0031124">
    <property type="term" value="P:mRNA 3'-end processing"/>
    <property type="evidence" value="ECO:0007669"/>
    <property type="project" value="InterPro"/>
</dbReference>
<evidence type="ECO:0000259" key="5">
    <source>
        <dbReference type="PROSITE" id="PS51391"/>
    </source>
</evidence>
<feature type="region of interest" description="Disordered" evidence="3">
    <location>
        <begin position="762"/>
        <end position="847"/>
    </location>
</feature>
<feature type="compositionally biased region" description="Polar residues" evidence="3">
    <location>
        <begin position="838"/>
        <end position="847"/>
    </location>
</feature>
<feature type="compositionally biased region" description="Polar residues" evidence="3">
    <location>
        <begin position="218"/>
        <end position="236"/>
    </location>
</feature>
<dbReference type="GO" id="GO:0005737">
    <property type="term" value="C:cytoplasm"/>
    <property type="evidence" value="ECO:0007669"/>
    <property type="project" value="TreeGrafter"/>
</dbReference>
<keyword evidence="2" id="KW-0479">Metal-binding</keyword>
<evidence type="ECO:0000259" key="4">
    <source>
        <dbReference type="PROSITE" id="PS50157"/>
    </source>
</evidence>
<dbReference type="OrthoDB" id="2129491at2759"/>
<feature type="domain" description="C2H2-type" evidence="4">
    <location>
        <begin position="973"/>
        <end position="1000"/>
    </location>
</feature>
<feature type="region of interest" description="Disordered" evidence="3">
    <location>
        <begin position="569"/>
        <end position="633"/>
    </location>
</feature>
<dbReference type="GO" id="GO:0003729">
    <property type="term" value="F:mRNA binding"/>
    <property type="evidence" value="ECO:0007669"/>
    <property type="project" value="InterPro"/>
</dbReference>
<feature type="region of interest" description="Disordered" evidence="3">
    <location>
        <begin position="1027"/>
        <end position="1050"/>
    </location>
</feature>
<feature type="compositionally biased region" description="Low complexity" evidence="3">
    <location>
        <begin position="694"/>
        <end position="713"/>
    </location>
</feature>
<keyword evidence="2" id="KW-0863">Zinc-finger</keyword>
<reference evidence="6 7" key="1">
    <citation type="submission" date="2020-04" db="EMBL/GenBank/DDBJ databases">
        <title>Plant Genome Project.</title>
        <authorList>
            <person name="Zhang R.-G."/>
        </authorList>
    </citation>
    <scope>NUCLEOTIDE SEQUENCE [LARGE SCALE GENOMIC DNA]</scope>
    <source>
        <strain evidence="6">YNK0</strain>
        <tissue evidence="6">Leaf</tissue>
    </source>
</reference>
<feature type="region of interest" description="Disordered" evidence="3">
    <location>
        <begin position="691"/>
        <end position="742"/>
    </location>
</feature>
<keyword evidence="2" id="KW-0862">Zinc</keyword>
<dbReference type="SUPFAM" id="SSF48464">
    <property type="entry name" value="ENTH/VHS domain"/>
    <property type="match status" value="1"/>
</dbReference>
<protein>
    <recommendedName>
        <fullName evidence="8">CID domain-containing protein</fullName>
    </recommendedName>
</protein>
<dbReference type="InterPro" id="IPR047415">
    <property type="entry name" value="Pcf11_CID"/>
</dbReference>
<feature type="region of interest" description="Disordered" evidence="3">
    <location>
        <begin position="874"/>
        <end position="937"/>
    </location>
</feature>
<feature type="region of interest" description="Disordered" evidence="3">
    <location>
        <begin position="271"/>
        <end position="320"/>
    </location>
</feature>
<dbReference type="InterPro" id="IPR045154">
    <property type="entry name" value="PCF11-like"/>
</dbReference>
<dbReference type="CDD" id="cd16982">
    <property type="entry name" value="CID_Pcf11"/>
    <property type="match status" value="1"/>
</dbReference>
<evidence type="ECO:0000256" key="3">
    <source>
        <dbReference type="SAM" id="MobiDB-lite"/>
    </source>
</evidence>
<feature type="compositionally biased region" description="Polar residues" evidence="3">
    <location>
        <begin position="1028"/>
        <end position="1043"/>
    </location>
</feature>
<dbReference type="SMART" id="SM00582">
    <property type="entry name" value="RPR"/>
    <property type="match status" value="1"/>
</dbReference>
<feature type="domain" description="CID" evidence="5">
    <location>
        <begin position="87"/>
        <end position="215"/>
    </location>
</feature>
<dbReference type="Pfam" id="PF23228">
    <property type="entry name" value="zf_PCFS4"/>
    <property type="match status" value="1"/>
</dbReference>
<dbReference type="PANTHER" id="PTHR15921">
    <property type="entry name" value="PRE-MRNA CLEAVAGE COMPLEX II"/>
    <property type="match status" value="1"/>
</dbReference>
<feature type="compositionally biased region" description="Polar residues" evidence="3">
    <location>
        <begin position="729"/>
        <end position="742"/>
    </location>
</feature>
<dbReference type="OMA" id="NGFNIKH"/>
<dbReference type="GO" id="GO:0005849">
    <property type="term" value="C:mRNA cleavage factor complex"/>
    <property type="evidence" value="ECO:0007669"/>
    <property type="project" value="TreeGrafter"/>
</dbReference>
<dbReference type="PROSITE" id="PS00028">
    <property type="entry name" value="ZINC_FINGER_C2H2_1"/>
    <property type="match status" value="1"/>
</dbReference>
<feature type="region of interest" description="Disordered" evidence="3">
    <location>
        <begin position="426"/>
        <end position="470"/>
    </location>
</feature>
<dbReference type="InterPro" id="IPR008942">
    <property type="entry name" value="ENTH_VHS"/>
</dbReference>
<keyword evidence="1" id="KW-0507">mRNA processing</keyword>
<dbReference type="GO" id="GO:0000993">
    <property type="term" value="F:RNA polymerase II complex binding"/>
    <property type="evidence" value="ECO:0007669"/>
    <property type="project" value="InterPro"/>
</dbReference>
<feature type="region of interest" description="Disordered" evidence="3">
    <location>
        <begin position="213"/>
        <end position="240"/>
    </location>
</feature>
<feature type="compositionally biased region" description="Acidic residues" evidence="3">
    <location>
        <begin position="445"/>
        <end position="456"/>
    </location>
</feature>
<evidence type="ECO:0000256" key="2">
    <source>
        <dbReference type="PROSITE-ProRule" id="PRU00042"/>
    </source>
</evidence>
<feature type="compositionally biased region" description="Low complexity" evidence="3">
    <location>
        <begin position="578"/>
        <end position="590"/>
    </location>
</feature>
<feature type="compositionally biased region" description="Polar residues" evidence="3">
    <location>
        <begin position="874"/>
        <end position="895"/>
    </location>
</feature>
<feature type="region of interest" description="Disordered" evidence="3">
    <location>
        <begin position="1"/>
        <end position="83"/>
    </location>
</feature>
<feature type="compositionally biased region" description="Pro residues" evidence="3">
    <location>
        <begin position="826"/>
        <end position="836"/>
    </location>
</feature>
<feature type="compositionally biased region" description="Basic and acidic residues" evidence="3">
    <location>
        <begin position="61"/>
        <end position="77"/>
    </location>
</feature>
<feature type="compositionally biased region" description="Polar residues" evidence="3">
    <location>
        <begin position="596"/>
        <end position="613"/>
    </location>
</feature>
<dbReference type="InterPro" id="IPR013087">
    <property type="entry name" value="Znf_C2H2_type"/>
</dbReference>
<feature type="compositionally biased region" description="Basic and acidic residues" evidence="3">
    <location>
        <begin position="434"/>
        <end position="444"/>
    </location>
</feature>
<feature type="compositionally biased region" description="Polar residues" evidence="3">
    <location>
        <begin position="622"/>
        <end position="633"/>
    </location>
</feature>
<dbReference type="Gene3D" id="1.25.40.90">
    <property type="match status" value="1"/>
</dbReference>
<dbReference type="PROSITE" id="PS51391">
    <property type="entry name" value="CID"/>
    <property type="match status" value="1"/>
</dbReference>
<feature type="compositionally biased region" description="Basic and acidic residues" evidence="3">
    <location>
        <begin position="1"/>
        <end position="34"/>
    </location>
</feature>
<name>A0A834YTP0_TETSI</name>
<dbReference type="PANTHER" id="PTHR15921:SF3">
    <property type="entry name" value="PRE-MRNA CLEAVAGE COMPLEX 2 PROTEIN PCF11"/>
    <property type="match status" value="1"/>
</dbReference>
<dbReference type="FunFam" id="1.25.40.90:FF:000023">
    <property type="entry name" value="polyadenylation and cleavage factor homolog 4"/>
    <property type="match status" value="1"/>
</dbReference>
<gene>
    <name evidence="6" type="ORF">HHK36_019284</name>
</gene>
<keyword evidence="7" id="KW-1185">Reference proteome</keyword>
<evidence type="ECO:0008006" key="8">
    <source>
        <dbReference type="Google" id="ProtNLM"/>
    </source>
</evidence>
<proteinExistence type="predicted"/>
<evidence type="ECO:0000313" key="6">
    <source>
        <dbReference type="EMBL" id="KAF8395339.1"/>
    </source>
</evidence>
<comment type="caution">
    <text evidence="6">The sequence shown here is derived from an EMBL/GenBank/DDBJ whole genome shotgun (WGS) entry which is preliminary data.</text>
</comment>
<dbReference type="PROSITE" id="PS50157">
    <property type="entry name" value="ZINC_FINGER_C2H2_2"/>
    <property type="match status" value="1"/>
</dbReference>
<feature type="compositionally biased region" description="Pro residues" evidence="3">
    <location>
        <begin position="785"/>
        <end position="794"/>
    </location>
</feature>
<dbReference type="InterPro" id="IPR057242">
    <property type="entry name" value="PCFS4-like"/>
</dbReference>
<evidence type="ECO:0000313" key="7">
    <source>
        <dbReference type="Proteomes" id="UP000655225"/>
    </source>
</evidence>
<accession>A0A834YTP0</accession>
<feature type="compositionally biased region" description="Polar residues" evidence="3">
    <location>
        <begin position="771"/>
        <end position="783"/>
    </location>
</feature>
<organism evidence="6 7">
    <name type="scientific">Tetracentron sinense</name>
    <name type="common">Spur-leaf</name>
    <dbReference type="NCBI Taxonomy" id="13715"/>
    <lineage>
        <taxon>Eukaryota</taxon>
        <taxon>Viridiplantae</taxon>
        <taxon>Streptophyta</taxon>
        <taxon>Embryophyta</taxon>
        <taxon>Tracheophyta</taxon>
        <taxon>Spermatophyta</taxon>
        <taxon>Magnoliopsida</taxon>
        <taxon>Trochodendrales</taxon>
        <taxon>Trochodendraceae</taxon>
        <taxon>Tetracentron</taxon>
    </lineage>
</organism>
<dbReference type="GO" id="GO:0006369">
    <property type="term" value="P:termination of RNA polymerase II transcription"/>
    <property type="evidence" value="ECO:0007669"/>
    <property type="project" value="InterPro"/>
</dbReference>